<sequence length="83" mass="9914">KTILNFIYDLEDRSALMERIDMNYALQEVVTLEVFASMWAPIKRIYERRKRQAHVVIIYYFKIISDQVILYGRDGIDKADLVK</sequence>
<evidence type="ECO:0000313" key="1">
    <source>
        <dbReference type="EMBL" id="CEK55082.1"/>
    </source>
</evidence>
<dbReference type="AlphaFoldDB" id="A0A0B6YFW2"/>
<name>A0A0B6YFW2_9EUPU</name>
<reference evidence="1" key="1">
    <citation type="submission" date="2014-12" db="EMBL/GenBank/DDBJ databases">
        <title>Insight into the proteome of Arion vulgaris.</title>
        <authorList>
            <person name="Aradska J."/>
            <person name="Bulat T."/>
            <person name="Smidak R."/>
            <person name="Sarate P."/>
            <person name="Gangsoo J."/>
            <person name="Sialana F."/>
            <person name="Bilban M."/>
            <person name="Lubec G."/>
        </authorList>
    </citation>
    <scope>NUCLEOTIDE SEQUENCE</scope>
    <source>
        <tissue evidence="1">Skin</tissue>
    </source>
</reference>
<proteinExistence type="predicted"/>
<gene>
    <name evidence="1" type="primary">ORF24329</name>
</gene>
<feature type="non-terminal residue" evidence="1">
    <location>
        <position position="83"/>
    </location>
</feature>
<protein>
    <submittedName>
        <fullName evidence="1">Uncharacterized protein</fullName>
    </submittedName>
</protein>
<dbReference type="EMBL" id="HACG01008217">
    <property type="protein sequence ID" value="CEK55082.1"/>
    <property type="molecule type" value="Transcribed_RNA"/>
</dbReference>
<accession>A0A0B6YFW2</accession>
<organism evidence="1">
    <name type="scientific">Arion vulgaris</name>
    <dbReference type="NCBI Taxonomy" id="1028688"/>
    <lineage>
        <taxon>Eukaryota</taxon>
        <taxon>Metazoa</taxon>
        <taxon>Spiralia</taxon>
        <taxon>Lophotrochozoa</taxon>
        <taxon>Mollusca</taxon>
        <taxon>Gastropoda</taxon>
        <taxon>Heterobranchia</taxon>
        <taxon>Euthyneura</taxon>
        <taxon>Panpulmonata</taxon>
        <taxon>Eupulmonata</taxon>
        <taxon>Stylommatophora</taxon>
        <taxon>Helicina</taxon>
        <taxon>Arionoidea</taxon>
        <taxon>Arionidae</taxon>
        <taxon>Arion</taxon>
    </lineage>
</organism>
<feature type="non-terminal residue" evidence="1">
    <location>
        <position position="1"/>
    </location>
</feature>